<gene>
    <name evidence="3" type="ORF">HGA07_15540</name>
</gene>
<protein>
    <submittedName>
        <fullName evidence="3">LLM class flavin-dependent oxidoreductase</fullName>
    </submittedName>
</protein>
<dbReference type="EMBL" id="JAAXPE010000014">
    <property type="protein sequence ID" value="NKY87046.1"/>
    <property type="molecule type" value="Genomic_DNA"/>
</dbReference>
<evidence type="ECO:0000256" key="1">
    <source>
        <dbReference type="ARBA" id="ARBA00023002"/>
    </source>
</evidence>
<proteinExistence type="predicted"/>
<dbReference type="Gene3D" id="3.20.20.30">
    <property type="entry name" value="Luciferase-like domain"/>
    <property type="match status" value="1"/>
</dbReference>
<dbReference type="InterPro" id="IPR036661">
    <property type="entry name" value="Luciferase-like_sf"/>
</dbReference>
<keyword evidence="1" id="KW-0560">Oxidoreductase</keyword>
<dbReference type="Proteomes" id="UP000523447">
    <property type="component" value="Unassembled WGS sequence"/>
</dbReference>
<dbReference type="GO" id="GO:0016705">
    <property type="term" value="F:oxidoreductase activity, acting on paired donors, with incorporation or reduction of molecular oxygen"/>
    <property type="evidence" value="ECO:0007669"/>
    <property type="project" value="InterPro"/>
</dbReference>
<dbReference type="Pfam" id="PF00296">
    <property type="entry name" value="Bac_luciferase"/>
    <property type="match status" value="1"/>
</dbReference>
<dbReference type="InterPro" id="IPR050564">
    <property type="entry name" value="F420-G6PD/mer"/>
</dbReference>
<reference evidence="3 4" key="1">
    <citation type="submission" date="2020-04" db="EMBL/GenBank/DDBJ databases">
        <title>MicrobeNet Type strains.</title>
        <authorList>
            <person name="Nicholson A.C."/>
        </authorList>
    </citation>
    <scope>NUCLEOTIDE SEQUENCE [LARGE SCALE GENOMIC DNA]</scope>
    <source>
        <strain evidence="3 4">DSM 44445</strain>
    </source>
</reference>
<dbReference type="AlphaFoldDB" id="A0A7X6LZH5"/>
<evidence type="ECO:0000313" key="4">
    <source>
        <dbReference type="Proteomes" id="UP000523447"/>
    </source>
</evidence>
<evidence type="ECO:0000313" key="3">
    <source>
        <dbReference type="EMBL" id="NKY87046.1"/>
    </source>
</evidence>
<dbReference type="SUPFAM" id="SSF51679">
    <property type="entry name" value="Bacterial luciferase-like"/>
    <property type="match status" value="1"/>
</dbReference>
<evidence type="ECO:0000259" key="2">
    <source>
        <dbReference type="Pfam" id="PF00296"/>
    </source>
</evidence>
<accession>A0A7X6LZH5</accession>
<dbReference type="PANTHER" id="PTHR43244">
    <property type="match status" value="1"/>
</dbReference>
<feature type="domain" description="Luciferase-like" evidence="2">
    <location>
        <begin position="1"/>
        <end position="236"/>
    </location>
</feature>
<comment type="caution">
    <text evidence="3">The sequence shown here is derived from an EMBL/GenBank/DDBJ whole genome shotgun (WGS) entry which is preliminary data.</text>
</comment>
<name>A0A7X6LZH5_9NOCA</name>
<keyword evidence="4" id="KW-1185">Reference proteome</keyword>
<dbReference type="InterPro" id="IPR011251">
    <property type="entry name" value="Luciferase-like_dom"/>
</dbReference>
<sequence>MRIGTFLPTSTPDPTLPILGDIGAAARHAENLGLDSIWATDHLIASAPMVESTVTLATAAALTERIHIGYGVLLLALRPVPWAAKQISALQYVSGNRLLLGIGTGNPAHGDIAWRATGLSYADRGRDTDEALRLLPDLIAGNSTTLPDGTGITLSPGTPVPPILVAGDVRRAKRRAAEFADSWIAMGLGPEDVAAVARELAELATEFGRPAPTVSLVVSLPEDLAAARERRAAYAEAGVDHLIVAPRDADWRSGYEFVAAVH</sequence>
<dbReference type="PANTHER" id="PTHR43244:SF1">
    <property type="entry name" value="5,10-METHYLENETETRAHYDROMETHANOPTERIN REDUCTASE"/>
    <property type="match status" value="1"/>
</dbReference>
<organism evidence="3 4">
    <name type="scientific">Nocardia veterana</name>
    <dbReference type="NCBI Taxonomy" id="132249"/>
    <lineage>
        <taxon>Bacteria</taxon>
        <taxon>Bacillati</taxon>
        <taxon>Actinomycetota</taxon>
        <taxon>Actinomycetes</taxon>
        <taxon>Mycobacteriales</taxon>
        <taxon>Nocardiaceae</taxon>
        <taxon>Nocardia</taxon>
    </lineage>
</organism>